<dbReference type="InterPro" id="IPR001978">
    <property type="entry name" value="Troponin"/>
</dbReference>
<dbReference type="Gene3D" id="1.20.5.350">
    <property type="match status" value="1"/>
</dbReference>
<feature type="region of interest" description="Disordered" evidence="2">
    <location>
        <begin position="318"/>
        <end position="345"/>
    </location>
</feature>
<dbReference type="Proteomes" id="UP000683360">
    <property type="component" value="Unassembled WGS sequence"/>
</dbReference>
<feature type="compositionally biased region" description="Acidic residues" evidence="2">
    <location>
        <begin position="248"/>
        <end position="257"/>
    </location>
</feature>
<feature type="compositionally biased region" description="Basic and acidic residues" evidence="2">
    <location>
        <begin position="414"/>
        <end position="427"/>
    </location>
</feature>
<proteinExistence type="predicted"/>
<feature type="compositionally biased region" description="Basic and acidic residues" evidence="2">
    <location>
        <begin position="152"/>
        <end position="203"/>
    </location>
</feature>
<feature type="compositionally biased region" description="Low complexity" evidence="2">
    <location>
        <begin position="130"/>
        <end position="147"/>
    </location>
</feature>
<dbReference type="SUPFAM" id="SSF90250">
    <property type="entry name" value="Troponin coil-coiled subunits"/>
    <property type="match status" value="1"/>
</dbReference>
<keyword evidence="4" id="KW-1185">Reference proteome</keyword>
<reference evidence="3" key="1">
    <citation type="submission" date="2021-03" db="EMBL/GenBank/DDBJ databases">
        <authorList>
            <person name="Bekaert M."/>
        </authorList>
    </citation>
    <scope>NUCLEOTIDE SEQUENCE</scope>
</reference>
<feature type="coiled-coil region" evidence="1">
    <location>
        <begin position="701"/>
        <end position="771"/>
    </location>
</feature>
<dbReference type="InterPro" id="IPR038077">
    <property type="entry name" value="Troponin_sf"/>
</dbReference>
<dbReference type="EMBL" id="CAJPWZ010000676">
    <property type="protein sequence ID" value="CAG2198352.1"/>
    <property type="molecule type" value="Genomic_DNA"/>
</dbReference>
<feature type="compositionally biased region" description="Basic and acidic residues" evidence="2">
    <location>
        <begin position="218"/>
        <end position="247"/>
    </location>
</feature>
<dbReference type="Pfam" id="PF00992">
    <property type="entry name" value="Troponin"/>
    <property type="match status" value="1"/>
</dbReference>
<feature type="compositionally biased region" description="Basic and acidic residues" evidence="2">
    <location>
        <begin position="36"/>
        <end position="49"/>
    </location>
</feature>
<evidence type="ECO:0000313" key="3">
    <source>
        <dbReference type="EMBL" id="CAG2198352.1"/>
    </source>
</evidence>
<dbReference type="AlphaFoldDB" id="A0A8S3QTW6"/>
<sequence>MSSLEERREARRRRRQQEEELDVKSSLTSPGLDDPLNEKKQKEREDRLQRIAAGFSTINGEDELERRRKERREQRLRSGETETPAEDTSSRRSRRRRGTEDDIDTSATEEVTSTRSRRRRGEEEETDSAPVSVPEPEPESQPQVNNNAEEEESRRREEEEEAERQRQAAEETRRRQQEEEDRRRREDEERRQREEEEQRKREEESSEETDSESDMDEDDKRARAQQKDHDDHERKIVEQLKRLKSLENENDLLEEEGWNGTSNGVTSVRKKSDERGKILSPKEPVRRSLTEYSLRTAEDGKCGKLKTFFEEKVEGHVNGDHNELSKSLNFSKKSTVHTPVEDKSPVHEKWKKFEIKQQTKDLQQETKKDLAAYQAKVISPGASRLKDIQKKFEDKTNTENSRSSLGRLSASESHLNEKPISEKDSKKHILDRWNSAVETKKTPSKTQSWLSKSMSVSVEYDLNKKGDKIERLTSKFDHNRNEKTDKVVKSATLPIQTNKDMSLLKRQWSANTEESVNTSDIPEQRTTNRHSVPKVTDRWLRKSQSSVETVSALPAVPESRTRPLSTSSVESNKENQSDPQPRPDSWRRRSSAKAEEEERLERERQEAEEREREEAARQMEEQQKKKKGKRKGLGGLSPEKKKMLKDNEYSSSDDDDDPYYTFIEEGSKFWNAEKKRVLEQRITHLHDLESMDKGSHIKLIMQKAAEDLRNEAKAKAEEKERYINERVGPLSLEGKAEGDLVKLCKQLHQQLSKLEEEVYDWEVKIRKQDQEIITLTLKVNDSKGKFAKPVLKKVNKTESK</sequence>
<feature type="region of interest" description="Disordered" evidence="2">
    <location>
        <begin position="1"/>
        <end position="286"/>
    </location>
</feature>
<accession>A0A8S3QTW6</accession>
<comment type="caution">
    <text evidence="3">The sequence shown here is derived from an EMBL/GenBank/DDBJ whole genome shotgun (WGS) entry which is preliminary data.</text>
</comment>
<feature type="compositionally biased region" description="Acidic residues" evidence="2">
    <location>
        <begin position="204"/>
        <end position="217"/>
    </location>
</feature>
<dbReference type="OrthoDB" id="6140410at2759"/>
<feature type="compositionally biased region" description="Polar residues" evidence="2">
    <location>
        <begin position="325"/>
        <end position="337"/>
    </location>
</feature>
<evidence type="ECO:0000313" key="4">
    <source>
        <dbReference type="Proteomes" id="UP000683360"/>
    </source>
</evidence>
<protein>
    <submittedName>
        <fullName evidence="3">Uncharacterized protein</fullName>
    </submittedName>
</protein>
<feature type="compositionally biased region" description="Polar residues" evidence="2">
    <location>
        <begin position="398"/>
        <end position="413"/>
    </location>
</feature>
<feature type="region of interest" description="Disordered" evidence="2">
    <location>
        <begin position="391"/>
        <end position="427"/>
    </location>
</feature>
<feature type="compositionally biased region" description="Basic and acidic residues" evidence="2">
    <location>
        <begin position="64"/>
        <end position="80"/>
    </location>
</feature>
<evidence type="ECO:0000256" key="1">
    <source>
        <dbReference type="SAM" id="Coils"/>
    </source>
</evidence>
<feature type="region of interest" description="Disordered" evidence="2">
    <location>
        <begin position="499"/>
        <end position="661"/>
    </location>
</feature>
<keyword evidence="1" id="KW-0175">Coiled coil</keyword>
<gene>
    <name evidence="3" type="ORF">MEDL_13136</name>
</gene>
<dbReference type="GO" id="GO:0005861">
    <property type="term" value="C:troponin complex"/>
    <property type="evidence" value="ECO:0007669"/>
    <property type="project" value="InterPro"/>
</dbReference>
<feature type="compositionally biased region" description="Basic and acidic residues" evidence="2">
    <location>
        <begin position="584"/>
        <end position="623"/>
    </location>
</feature>
<name>A0A8S3QTW6_MYTED</name>
<organism evidence="3 4">
    <name type="scientific">Mytilus edulis</name>
    <name type="common">Blue mussel</name>
    <dbReference type="NCBI Taxonomy" id="6550"/>
    <lineage>
        <taxon>Eukaryota</taxon>
        <taxon>Metazoa</taxon>
        <taxon>Spiralia</taxon>
        <taxon>Lophotrochozoa</taxon>
        <taxon>Mollusca</taxon>
        <taxon>Bivalvia</taxon>
        <taxon>Autobranchia</taxon>
        <taxon>Pteriomorphia</taxon>
        <taxon>Mytilida</taxon>
        <taxon>Mytiloidea</taxon>
        <taxon>Mytilidae</taxon>
        <taxon>Mytilinae</taxon>
        <taxon>Mytilus</taxon>
    </lineage>
</organism>
<feature type="compositionally biased region" description="Low complexity" evidence="2">
    <location>
        <begin position="105"/>
        <end position="114"/>
    </location>
</feature>
<feature type="compositionally biased region" description="Basic and acidic residues" evidence="2">
    <location>
        <begin position="638"/>
        <end position="648"/>
    </location>
</feature>
<feature type="compositionally biased region" description="Polar residues" evidence="2">
    <location>
        <begin position="508"/>
        <end position="525"/>
    </location>
</feature>
<evidence type="ECO:0000256" key="2">
    <source>
        <dbReference type="SAM" id="MobiDB-lite"/>
    </source>
</evidence>